<feature type="domain" description="Mab-21-like HhH/H2TH-like" evidence="7">
    <location>
        <begin position="323"/>
        <end position="413"/>
    </location>
</feature>
<feature type="compositionally biased region" description="Basic and acidic residues" evidence="5">
    <location>
        <begin position="922"/>
        <end position="938"/>
    </location>
</feature>
<keyword evidence="9" id="KW-1185">Reference proteome</keyword>
<comment type="caution">
    <text evidence="8">The sequence shown here is derived from an EMBL/GenBank/DDBJ whole genome shotgun (WGS) entry which is preliminary data.</text>
</comment>
<gene>
    <name evidence="8" type="ORF">P5673_026315</name>
</gene>
<dbReference type="EMBL" id="JARQWQ010000085">
    <property type="protein sequence ID" value="KAK2552648.1"/>
    <property type="molecule type" value="Genomic_DNA"/>
</dbReference>
<dbReference type="InterPro" id="IPR046903">
    <property type="entry name" value="Mab-21-like_nuc_Trfase"/>
</dbReference>
<comment type="similarity">
    <text evidence="1">Belongs to the mab-21 family.</text>
</comment>
<reference evidence="8" key="1">
    <citation type="journal article" date="2023" name="G3 (Bethesda)">
        <title>Whole genome assembly and annotation of the endangered Caribbean coral Acropora cervicornis.</title>
        <authorList>
            <person name="Selwyn J.D."/>
            <person name="Vollmer S.V."/>
        </authorList>
    </citation>
    <scope>NUCLEOTIDE SEQUENCE</scope>
    <source>
        <strain evidence="8">K2</strain>
    </source>
</reference>
<keyword evidence="2" id="KW-0677">Repeat</keyword>
<feature type="repeat" description="TPR" evidence="4">
    <location>
        <begin position="1609"/>
        <end position="1642"/>
    </location>
</feature>
<name>A0AAD9UWL5_ACRCE</name>
<organism evidence="8 9">
    <name type="scientific">Acropora cervicornis</name>
    <name type="common">Staghorn coral</name>
    <dbReference type="NCBI Taxonomy" id="6130"/>
    <lineage>
        <taxon>Eukaryota</taxon>
        <taxon>Metazoa</taxon>
        <taxon>Cnidaria</taxon>
        <taxon>Anthozoa</taxon>
        <taxon>Hexacorallia</taxon>
        <taxon>Scleractinia</taxon>
        <taxon>Astrocoeniina</taxon>
        <taxon>Acroporidae</taxon>
        <taxon>Acropora</taxon>
    </lineage>
</organism>
<feature type="repeat" description="TPR" evidence="4">
    <location>
        <begin position="1445"/>
        <end position="1478"/>
    </location>
</feature>
<sequence>MSFQNFIREKSDLTQRKRNPEVNMRPRRHLRRFPSDSDLYRKVLNKTAMSHENLQKKVASCTQLNKLPRQEHHQKCKAVNYEEKLTSELNKFYSLQVKENRVSVKRKKKLAFSVVLKLLINAQVINDRFTIGELLANAARPGDMVEKEKNRFEFGVPIYLGDGDKIFHIHRAEEDGYARLHLEECEIWKGCVDPDGFLSANLVRSELHLTMKSALKVLNRNIEKGIDEFPSGVEAAEIFCEGCTIVLQINYGSMVVELVPMISIPKTTSEWCRRFSVKSEPPSHIVAKPCQLPMSDPETLWRLSFLSAEKKQFFSMGTTKYRLLLCLSELRKRDKILSQLSLYHFQTIIYHTGEKINDPLKWSTEMIGNRFLDVLRCLEMFLERKNCPHFFLSNANLFLCVNEVTISLLKDRVRKLLRPSCAACTVANSTRMAPFSNDRLNFFKFCKAVLDEFPLALRQVFTFLWNNSEERSHPKRDDTDEVRNIFLKEEDWGKNVPASYSFEEWNCAVLFQATLYAKTFGEIDGNRGRRTLKQLYVKREPSKDAFHPGIGKSFRKQPETFALALDQLRLLRNALCYHNKEQEVDDERLNSYLKRAKEAFAALHQDNTRLDNVEKLTIHCFSTEECKRLAGKLTQETEAAIKFNQMEDLNAGDEKPHKRDVVADLQDVKVSLKNTKAKKEEKNFVEKEIQTASPEKVTVGKSGNNEVADLNITMDHSEPERGDNKMEMSDVQTRNDAKTSCPEVKILLPEKKEKWDDVALQDTKERVMTTNVEGFVSRFQSDWSDVGNVKRGTVDTRSACPVDFKNAYPPVPSDALAEVGNVELKTQEADKKKKMETTEPACVKRDVKSMAKYFEENLNNQTQDANGKASSPGGKKPEKGANGFKTITGSDSNHGGIGVTKRQKSFEPDISNVSSGVSSVKTKVEDVDPKLKDLKTERNGLLPPDDTKMGKTVNPTAASDNQNQHTSQEELRGSSICSQHKESNTLHSSGTVCTSDASFFDLACTLLEISDKTSEDRQVASNEDKCLLSDNKCMAYSYHNIGLKQMDMKDLEGALVSLKKARQLSGEPSPDGSQPAGTLVALRVAYHKKGDNSLAAESFQSALDMLLNAIKDRKRAANVYFLLGIVQRVNKDINSALESLQWASQLQKEQLGDAADTATSFEELGVVCSQLRNDSSAIAAFQEAADIRAKVLGDHESTAFSFQCLGIAQRRSKDNSAAMISFQRASHMYRKIKGDHIDTAESFRNLGHVSLLAEDYSSAIEALQVAAEMTLKVLGDHQDTADCHFDLAKAQMKVADCNEALLSLQQASKLYKKIKEDDETTAARFHGLGHAYFSLDDYTSAAESLQVAAEMRSGVLGDHKDTAHSFHLLGLAQCSKNDFVTALSSFQMVTRIFDKPEGDHIDTARSFQELGYVCVKLGDDKSAIKAFQKAADIRSKVLGDHGDTAKSFFFLGSVQFPNGDHTKALNSFERASKMNEKINGDHVNTATSFHYLGVVYLAMGNETAAVEPLQKAASMRFSLLGDHIETADSYHMLGHAQQETGNLSGSLESLIKASRLMKEFHGDHPDTAACFHSLARVYIKIKDKKSAVEALRVSAQMNSKVHGEHKSTASSYYLLGALLFEKGDLQEAEEALNKASQLMKKLLGDSHPDSIESLQLLNDVRIALAAAKHP</sequence>
<dbReference type="GO" id="GO:0016779">
    <property type="term" value="F:nucleotidyltransferase activity"/>
    <property type="evidence" value="ECO:0007669"/>
    <property type="project" value="UniProtKB-ARBA"/>
</dbReference>
<dbReference type="Gene3D" id="1.10.1410.40">
    <property type="match status" value="1"/>
</dbReference>
<dbReference type="InterPro" id="IPR024810">
    <property type="entry name" value="MAB21L/cGLR"/>
</dbReference>
<dbReference type="PANTHER" id="PTHR45641">
    <property type="entry name" value="TETRATRICOPEPTIDE REPEAT PROTEIN (AFU_ORTHOLOGUE AFUA_6G03870)"/>
    <property type="match status" value="1"/>
</dbReference>
<proteinExistence type="inferred from homology"/>
<reference evidence="8" key="2">
    <citation type="journal article" date="2023" name="Science">
        <title>Genomic signatures of disease resistance in endangered staghorn corals.</title>
        <authorList>
            <person name="Vollmer S.V."/>
            <person name="Selwyn J.D."/>
            <person name="Despard B.A."/>
            <person name="Roesel C.L."/>
        </authorList>
    </citation>
    <scope>NUCLEOTIDE SEQUENCE</scope>
    <source>
        <strain evidence="8">K2</strain>
    </source>
</reference>
<feature type="compositionally biased region" description="Basic and acidic residues" evidence="5">
    <location>
        <begin position="7"/>
        <end position="20"/>
    </location>
</feature>
<feature type="compositionally biased region" description="Polar residues" evidence="5">
    <location>
        <begin position="858"/>
        <end position="869"/>
    </location>
</feature>
<dbReference type="SMART" id="SM01265">
    <property type="entry name" value="Mab-21"/>
    <property type="match status" value="1"/>
</dbReference>
<dbReference type="Pfam" id="PF13181">
    <property type="entry name" value="TPR_8"/>
    <property type="match status" value="1"/>
</dbReference>
<evidence type="ECO:0000256" key="4">
    <source>
        <dbReference type="PROSITE-ProRule" id="PRU00339"/>
    </source>
</evidence>
<dbReference type="InterPro" id="IPR011990">
    <property type="entry name" value="TPR-like_helical_dom_sf"/>
</dbReference>
<feature type="region of interest" description="Disordered" evidence="5">
    <location>
        <begin position="1"/>
        <end position="24"/>
    </location>
</feature>
<feature type="domain" description="Mab-21-like nucleotidyltransferase" evidence="6">
    <location>
        <begin position="148"/>
        <end position="311"/>
    </location>
</feature>
<evidence type="ECO:0000259" key="6">
    <source>
        <dbReference type="Pfam" id="PF03281"/>
    </source>
</evidence>
<evidence type="ECO:0000259" key="7">
    <source>
        <dbReference type="Pfam" id="PF20266"/>
    </source>
</evidence>
<evidence type="ECO:0000256" key="3">
    <source>
        <dbReference type="ARBA" id="ARBA00022803"/>
    </source>
</evidence>
<dbReference type="Pfam" id="PF20266">
    <property type="entry name" value="Mab-21_C"/>
    <property type="match status" value="1"/>
</dbReference>
<dbReference type="Pfam" id="PF03281">
    <property type="entry name" value="Mab-21"/>
    <property type="match status" value="1"/>
</dbReference>
<evidence type="ECO:0000313" key="8">
    <source>
        <dbReference type="EMBL" id="KAK2552648.1"/>
    </source>
</evidence>
<dbReference type="Proteomes" id="UP001249851">
    <property type="component" value="Unassembled WGS sequence"/>
</dbReference>
<dbReference type="SUPFAM" id="SSF48452">
    <property type="entry name" value="TPR-like"/>
    <property type="match status" value="2"/>
</dbReference>
<feature type="compositionally biased region" description="Polar residues" evidence="5">
    <location>
        <begin position="953"/>
        <end position="966"/>
    </location>
</feature>
<evidence type="ECO:0000256" key="5">
    <source>
        <dbReference type="SAM" id="MobiDB-lite"/>
    </source>
</evidence>
<dbReference type="PROSITE" id="PS50005">
    <property type="entry name" value="TPR"/>
    <property type="match status" value="3"/>
</dbReference>
<feature type="compositionally biased region" description="Low complexity" evidence="5">
    <location>
        <begin position="911"/>
        <end position="920"/>
    </location>
</feature>
<evidence type="ECO:0000256" key="2">
    <source>
        <dbReference type="ARBA" id="ARBA00022737"/>
    </source>
</evidence>
<evidence type="ECO:0000256" key="1">
    <source>
        <dbReference type="ARBA" id="ARBA00008307"/>
    </source>
</evidence>
<dbReference type="Gene3D" id="1.25.40.10">
    <property type="entry name" value="Tetratricopeptide repeat domain"/>
    <property type="match status" value="4"/>
</dbReference>
<feature type="repeat" description="TPR" evidence="4">
    <location>
        <begin position="1404"/>
        <end position="1437"/>
    </location>
</feature>
<protein>
    <submittedName>
        <fullName evidence="8">Tetratricopeptide repeat protein 28</fullName>
    </submittedName>
</protein>
<dbReference type="Pfam" id="PF13424">
    <property type="entry name" value="TPR_12"/>
    <property type="match status" value="3"/>
</dbReference>
<dbReference type="PANTHER" id="PTHR45641:SF1">
    <property type="entry name" value="AAA+ ATPASE DOMAIN-CONTAINING PROTEIN"/>
    <property type="match status" value="1"/>
</dbReference>
<dbReference type="SUPFAM" id="SSF81901">
    <property type="entry name" value="HCP-like"/>
    <property type="match status" value="1"/>
</dbReference>
<evidence type="ECO:0000313" key="9">
    <source>
        <dbReference type="Proteomes" id="UP001249851"/>
    </source>
</evidence>
<dbReference type="InterPro" id="IPR019734">
    <property type="entry name" value="TPR_rpt"/>
</dbReference>
<feature type="region of interest" description="Disordered" evidence="5">
    <location>
        <begin position="858"/>
        <end position="974"/>
    </location>
</feature>
<dbReference type="InterPro" id="IPR046906">
    <property type="entry name" value="Mab-21_HhH/H2TH-like"/>
</dbReference>
<accession>A0AAD9UWL5</accession>
<dbReference type="SMART" id="SM00028">
    <property type="entry name" value="TPR"/>
    <property type="match status" value="15"/>
</dbReference>
<keyword evidence="3 4" id="KW-0802">TPR repeat</keyword>